<feature type="domain" description="HTH marR-type" evidence="2">
    <location>
        <begin position="94"/>
        <end position="230"/>
    </location>
</feature>
<dbReference type="GO" id="GO:0003700">
    <property type="term" value="F:DNA-binding transcription factor activity"/>
    <property type="evidence" value="ECO:0007669"/>
    <property type="project" value="InterPro"/>
</dbReference>
<feature type="region of interest" description="Disordered" evidence="1">
    <location>
        <begin position="227"/>
        <end position="249"/>
    </location>
</feature>
<dbReference type="SMART" id="SM00347">
    <property type="entry name" value="HTH_MARR"/>
    <property type="match status" value="1"/>
</dbReference>
<sequence length="249" mass="26629">MVDSAVCITGLPLVQPRYPKKYLTELAIIEASMVSMPADVEPAAELRRPRSRGYWYPKSAAGVATSGGTVPATSAPASTVPPASAPASTAPVSAVDVLRAVRRFRAADVAMRIKARSDMEMNDSDLVALRHLIAAEERSESIGPKDLSVFLGISSAATAKLLSRLEAAGRLHREPHPSDRRAQVLHATRRAHDEIRRALGAAHQRMLAAAERLTAPEQRAVVSFLDELSGAMDEPTESPSPAEPARSTE</sequence>
<dbReference type="EMBL" id="SOHM01000015">
    <property type="protein sequence ID" value="TFD91635.1"/>
    <property type="molecule type" value="Genomic_DNA"/>
</dbReference>
<dbReference type="PROSITE" id="PS50995">
    <property type="entry name" value="HTH_MARR_2"/>
    <property type="match status" value="1"/>
</dbReference>
<dbReference type="PANTHER" id="PTHR33164">
    <property type="entry name" value="TRANSCRIPTIONAL REGULATOR, MARR FAMILY"/>
    <property type="match status" value="1"/>
</dbReference>
<dbReference type="GO" id="GO:0006950">
    <property type="term" value="P:response to stress"/>
    <property type="evidence" value="ECO:0007669"/>
    <property type="project" value="TreeGrafter"/>
</dbReference>
<reference evidence="3 4" key="1">
    <citation type="submission" date="2019-03" db="EMBL/GenBank/DDBJ databases">
        <title>Genomics of glacier-inhabiting Cryobacterium strains.</title>
        <authorList>
            <person name="Liu Q."/>
            <person name="Xin Y.-H."/>
        </authorList>
    </citation>
    <scope>NUCLEOTIDE SEQUENCE [LARGE SCALE GENOMIC DNA]</scope>
    <source>
        <strain evidence="3 4">Sr59</strain>
    </source>
</reference>
<dbReference type="Gene3D" id="1.10.10.10">
    <property type="entry name" value="Winged helix-like DNA-binding domain superfamily/Winged helix DNA-binding domain"/>
    <property type="match status" value="1"/>
</dbReference>
<keyword evidence="4" id="KW-1185">Reference proteome</keyword>
<dbReference type="Pfam" id="PF01047">
    <property type="entry name" value="MarR"/>
    <property type="match status" value="1"/>
</dbReference>
<evidence type="ECO:0000259" key="2">
    <source>
        <dbReference type="PROSITE" id="PS50995"/>
    </source>
</evidence>
<dbReference type="Proteomes" id="UP000298468">
    <property type="component" value="Unassembled WGS sequence"/>
</dbReference>
<proteinExistence type="predicted"/>
<feature type="compositionally biased region" description="Low complexity" evidence="1">
    <location>
        <begin position="69"/>
        <end position="88"/>
    </location>
</feature>
<comment type="caution">
    <text evidence="3">The sequence shown here is derived from an EMBL/GenBank/DDBJ whole genome shotgun (WGS) entry which is preliminary data.</text>
</comment>
<feature type="compositionally biased region" description="Low complexity" evidence="1">
    <location>
        <begin position="237"/>
        <end position="249"/>
    </location>
</feature>
<feature type="region of interest" description="Disordered" evidence="1">
    <location>
        <begin position="66"/>
        <end position="88"/>
    </location>
</feature>
<dbReference type="InterPro" id="IPR000835">
    <property type="entry name" value="HTH_MarR-typ"/>
</dbReference>
<dbReference type="OrthoDB" id="162531at2"/>
<protein>
    <submittedName>
        <fullName evidence="3">MarR family transcriptional regulator</fullName>
    </submittedName>
</protein>
<evidence type="ECO:0000313" key="4">
    <source>
        <dbReference type="Proteomes" id="UP000298468"/>
    </source>
</evidence>
<gene>
    <name evidence="3" type="ORF">E3T61_07915</name>
</gene>
<name>A0A4V3IXN6_9MICO</name>
<dbReference type="InterPro" id="IPR036388">
    <property type="entry name" value="WH-like_DNA-bd_sf"/>
</dbReference>
<evidence type="ECO:0000313" key="3">
    <source>
        <dbReference type="EMBL" id="TFD91635.1"/>
    </source>
</evidence>
<organism evidence="3 4">
    <name type="scientific">Cryobacterium lactosi</name>
    <dbReference type="NCBI Taxonomy" id="1259202"/>
    <lineage>
        <taxon>Bacteria</taxon>
        <taxon>Bacillati</taxon>
        <taxon>Actinomycetota</taxon>
        <taxon>Actinomycetes</taxon>
        <taxon>Micrococcales</taxon>
        <taxon>Microbacteriaceae</taxon>
        <taxon>Cryobacterium</taxon>
    </lineage>
</organism>
<dbReference type="InterPro" id="IPR036390">
    <property type="entry name" value="WH_DNA-bd_sf"/>
</dbReference>
<evidence type="ECO:0000256" key="1">
    <source>
        <dbReference type="SAM" id="MobiDB-lite"/>
    </source>
</evidence>
<dbReference type="PANTHER" id="PTHR33164:SF43">
    <property type="entry name" value="HTH-TYPE TRANSCRIPTIONAL REPRESSOR YETL"/>
    <property type="match status" value="1"/>
</dbReference>
<dbReference type="InterPro" id="IPR039422">
    <property type="entry name" value="MarR/SlyA-like"/>
</dbReference>
<dbReference type="AlphaFoldDB" id="A0A4V3IXN6"/>
<accession>A0A4V3IXN6</accession>
<dbReference type="SUPFAM" id="SSF46785">
    <property type="entry name" value="Winged helix' DNA-binding domain"/>
    <property type="match status" value="1"/>
</dbReference>